<sequence>MLPFIFPEWSAVLAAQSHYCGYYDLLEDGDINDDDIVDLKDAVLSLQITTGIYELPPICIYADINDDARIGTEETVYILRKISFE</sequence>
<name>A0A401G1F4_9BACT</name>
<dbReference type="SUPFAM" id="SSF63446">
    <property type="entry name" value="Type I dockerin domain"/>
    <property type="match status" value="1"/>
</dbReference>
<accession>A0A401G1F4</accession>
<reference evidence="2" key="1">
    <citation type="submission" date="2017-11" db="EMBL/GenBank/DDBJ databases">
        <authorList>
            <person name="Watanabe M."/>
            <person name="Kojima H."/>
        </authorList>
    </citation>
    <scope>NUCLEOTIDE SEQUENCE [LARGE SCALE GENOMIC DNA]</scope>
    <source>
        <strain evidence="2">Tokyo 01</strain>
    </source>
</reference>
<dbReference type="RefSeq" id="WP_124330170.1">
    <property type="nucleotide sequence ID" value="NZ_BEXT01000001.1"/>
</dbReference>
<comment type="caution">
    <text evidence="1">The sequence shown here is derived from an EMBL/GenBank/DDBJ whole genome shotgun (WGS) entry which is preliminary data.</text>
</comment>
<dbReference type="Gene3D" id="1.10.1330.10">
    <property type="entry name" value="Dockerin domain"/>
    <property type="match status" value="1"/>
</dbReference>
<dbReference type="Proteomes" id="UP000288096">
    <property type="component" value="Unassembled WGS sequence"/>
</dbReference>
<proteinExistence type="predicted"/>
<evidence type="ECO:0000313" key="1">
    <source>
        <dbReference type="EMBL" id="GBC63050.1"/>
    </source>
</evidence>
<dbReference type="GO" id="GO:0000272">
    <property type="term" value="P:polysaccharide catabolic process"/>
    <property type="evidence" value="ECO:0007669"/>
    <property type="project" value="InterPro"/>
</dbReference>
<dbReference type="InterPro" id="IPR036439">
    <property type="entry name" value="Dockerin_dom_sf"/>
</dbReference>
<dbReference type="EMBL" id="BEXT01000001">
    <property type="protein sequence ID" value="GBC63050.1"/>
    <property type="molecule type" value="Genomic_DNA"/>
</dbReference>
<gene>
    <name evidence="1" type="ORF">DENIS_4039</name>
</gene>
<evidence type="ECO:0008006" key="3">
    <source>
        <dbReference type="Google" id="ProtNLM"/>
    </source>
</evidence>
<protein>
    <recommendedName>
        <fullName evidence="3">Dockerin domain-containing protein</fullName>
    </recommendedName>
</protein>
<organism evidence="1 2">
    <name type="scientific">Desulfonema ishimotonii</name>
    <dbReference type="NCBI Taxonomy" id="45657"/>
    <lineage>
        <taxon>Bacteria</taxon>
        <taxon>Pseudomonadati</taxon>
        <taxon>Thermodesulfobacteriota</taxon>
        <taxon>Desulfobacteria</taxon>
        <taxon>Desulfobacterales</taxon>
        <taxon>Desulfococcaceae</taxon>
        <taxon>Desulfonema</taxon>
    </lineage>
</organism>
<reference evidence="2" key="2">
    <citation type="submission" date="2019-01" db="EMBL/GenBank/DDBJ databases">
        <title>Genome sequence of Desulfonema ishimotonii strain Tokyo 01.</title>
        <authorList>
            <person name="Fukui M."/>
        </authorList>
    </citation>
    <scope>NUCLEOTIDE SEQUENCE [LARGE SCALE GENOMIC DNA]</scope>
    <source>
        <strain evidence="2">Tokyo 01</strain>
    </source>
</reference>
<evidence type="ECO:0000313" key="2">
    <source>
        <dbReference type="Proteomes" id="UP000288096"/>
    </source>
</evidence>
<keyword evidence="2" id="KW-1185">Reference proteome</keyword>
<dbReference type="AlphaFoldDB" id="A0A401G1F4"/>